<dbReference type="SUPFAM" id="SSF55486">
    <property type="entry name" value="Metalloproteases ('zincins'), catalytic domain"/>
    <property type="match status" value="1"/>
</dbReference>
<dbReference type="GO" id="GO:0006508">
    <property type="term" value="P:proteolysis"/>
    <property type="evidence" value="ECO:0007669"/>
    <property type="project" value="InterPro"/>
</dbReference>
<reference evidence="2 3" key="1">
    <citation type="submission" date="2018-02" db="EMBL/GenBank/DDBJ databases">
        <title>Genomic Encyclopedia of Archaeal and Bacterial Type Strains, Phase II (KMG-II): from individual species to whole genera.</title>
        <authorList>
            <person name="Goeker M."/>
        </authorList>
    </citation>
    <scope>NUCLEOTIDE SEQUENCE [LARGE SCALE GENOMIC DNA]</scope>
    <source>
        <strain evidence="2 3">DSM 29526</strain>
    </source>
</reference>
<name>A0A2S6IA50_9BACT</name>
<dbReference type="NCBIfam" id="TIGR04183">
    <property type="entry name" value="Por_Secre_tail"/>
    <property type="match status" value="1"/>
</dbReference>
<gene>
    <name evidence="2" type="ORF">CLV84_1318</name>
</gene>
<comment type="caution">
    <text evidence="2">The sequence shown here is derived from an EMBL/GenBank/DDBJ whole genome shotgun (WGS) entry which is preliminary data.</text>
</comment>
<dbReference type="InterPro" id="IPR000772">
    <property type="entry name" value="Ricin_B_lectin"/>
</dbReference>
<dbReference type="Gene3D" id="3.40.390.10">
    <property type="entry name" value="Collagenase (Catalytic Domain)"/>
    <property type="match status" value="1"/>
</dbReference>
<dbReference type="SUPFAM" id="SSF50370">
    <property type="entry name" value="Ricin B-like lectins"/>
    <property type="match status" value="1"/>
</dbReference>
<dbReference type="OrthoDB" id="9792152at2"/>
<dbReference type="PANTHER" id="PTHR11905">
    <property type="entry name" value="ADAM A DISINTEGRIN AND METALLOPROTEASE DOMAIN"/>
    <property type="match status" value="1"/>
</dbReference>
<feature type="domain" description="Peptidase M12B" evidence="1">
    <location>
        <begin position="225"/>
        <end position="402"/>
    </location>
</feature>
<accession>A0A2S6IA50</accession>
<dbReference type="RefSeq" id="WP_104418903.1">
    <property type="nucleotide sequence ID" value="NZ_PTJC01000005.1"/>
</dbReference>
<proteinExistence type="predicted"/>
<keyword evidence="3" id="KW-1185">Reference proteome</keyword>
<dbReference type="InterPro" id="IPR026444">
    <property type="entry name" value="Secre_tail"/>
</dbReference>
<dbReference type="PANTHER" id="PTHR11905:SF159">
    <property type="entry name" value="ADAM METALLOPROTEASE"/>
    <property type="match status" value="1"/>
</dbReference>
<dbReference type="Pfam" id="PF13688">
    <property type="entry name" value="Reprolysin_5"/>
    <property type="match status" value="1"/>
</dbReference>
<dbReference type="SMART" id="SM00458">
    <property type="entry name" value="RICIN"/>
    <property type="match status" value="1"/>
</dbReference>
<dbReference type="EMBL" id="PTJC01000005">
    <property type="protein sequence ID" value="PPK88352.1"/>
    <property type="molecule type" value="Genomic_DNA"/>
</dbReference>
<evidence type="ECO:0000259" key="1">
    <source>
        <dbReference type="PROSITE" id="PS50215"/>
    </source>
</evidence>
<dbReference type="Proteomes" id="UP000237662">
    <property type="component" value="Unassembled WGS sequence"/>
</dbReference>
<dbReference type="AlphaFoldDB" id="A0A2S6IA50"/>
<dbReference type="InterPro" id="IPR035992">
    <property type="entry name" value="Ricin_B-like_lectins"/>
</dbReference>
<dbReference type="GO" id="GO:0004222">
    <property type="term" value="F:metalloendopeptidase activity"/>
    <property type="evidence" value="ECO:0007669"/>
    <property type="project" value="InterPro"/>
</dbReference>
<dbReference type="PROSITE" id="PS50215">
    <property type="entry name" value="ADAM_MEPRO"/>
    <property type="match status" value="1"/>
</dbReference>
<dbReference type="Gene3D" id="2.80.10.50">
    <property type="match status" value="1"/>
</dbReference>
<dbReference type="Pfam" id="PF18962">
    <property type="entry name" value="Por_Secre_tail"/>
    <property type="match status" value="1"/>
</dbReference>
<evidence type="ECO:0000313" key="2">
    <source>
        <dbReference type="EMBL" id="PPK88352.1"/>
    </source>
</evidence>
<dbReference type="InterPro" id="IPR024079">
    <property type="entry name" value="MetalloPept_cat_dom_sf"/>
</dbReference>
<protein>
    <submittedName>
        <fullName evidence="2">Putative secreted protein (Por secretion system target)</fullName>
    </submittedName>
</protein>
<dbReference type="CDD" id="cd00161">
    <property type="entry name" value="beta-trefoil_Ricin-like"/>
    <property type="match status" value="1"/>
</dbReference>
<evidence type="ECO:0000313" key="3">
    <source>
        <dbReference type="Proteomes" id="UP000237662"/>
    </source>
</evidence>
<dbReference type="Pfam" id="PF14200">
    <property type="entry name" value="RicinB_lectin_2"/>
    <property type="match status" value="1"/>
</dbReference>
<dbReference type="PROSITE" id="PS50231">
    <property type="entry name" value="RICIN_B_LECTIN"/>
    <property type="match status" value="1"/>
</dbReference>
<sequence length="689" mass="74431">MRFNLYPKFLLDLMSGSRAPAPRPTLPLLLLALLLSTAAAAQSTKLFRPADSPELERRVGDRDADLTAFALLTLDETEALRLLGDRPPTLSVALPDPRGRGTLDLELARFELLGPGFQIVEMPANVVVTDQPESVFYRGEVAGREGSVAVLSIIDGAVTGLVSLPGESGELNLVRLEDEAAYLFYDDLQIEDKFPDLDCEVRAPGGGQPPVDKSKPEGVVGKVDGCFGIYLDIGQEVYAERGSSNAAVSFLLAAFAQVATLYANEDIDLTVSGTTVWTTREPFYKNLDRYRAHRAADNADGSVAHYVHRGGSGGVAYLNVLCNENYGYGLSGIDNSYRAVPNYSWTVFVLAHELGHNFGSEHTHDCAWNGNNTPLDNCASMNGGCATTDFIPQDGGTIMSYCHIKGVGINFSKGFGEQPGDRIRSRAAAANCTGYDCGTGTGGGDDDDDVAILPDGQYYLTARHSGKQLRIEAGQKNNGASVVQHVSRDLRSQKWNLVHLGDDVYRLINEHTGKALEVLAGSAENGANIVNWSYAGDSHQRWLIESVGDGYYHLRARHTDKCVNISGSSTANGGNAIQWSCTLGTNDDFRFEAVSAALVTDAPQRMALSLYPNPTDGAVHLELRLNADLENGLVTLTDVRGRTLEQWPFQALPGTHELDFDLSGRPAGMYVVRVRAGAESVSHRLVKTE</sequence>
<dbReference type="InterPro" id="IPR001590">
    <property type="entry name" value="Peptidase_M12B"/>
</dbReference>
<organism evidence="2 3">
    <name type="scientific">Neolewinella xylanilytica</name>
    <dbReference type="NCBI Taxonomy" id="1514080"/>
    <lineage>
        <taxon>Bacteria</taxon>
        <taxon>Pseudomonadati</taxon>
        <taxon>Bacteroidota</taxon>
        <taxon>Saprospiria</taxon>
        <taxon>Saprospirales</taxon>
        <taxon>Lewinellaceae</taxon>
        <taxon>Neolewinella</taxon>
    </lineage>
</organism>